<dbReference type="Gene3D" id="3.10.400.10">
    <property type="entry name" value="Sulfate adenylyltransferase"/>
    <property type="match status" value="1"/>
</dbReference>
<dbReference type="RefSeq" id="WP_342037757.1">
    <property type="nucleotide sequence ID" value="NZ_BAABBK010000004.1"/>
</dbReference>
<dbReference type="CDD" id="cd06553">
    <property type="entry name" value="ASCH_Ef3133_like"/>
    <property type="match status" value="1"/>
</dbReference>
<evidence type="ECO:0000259" key="1">
    <source>
        <dbReference type="SMART" id="SM01022"/>
    </source>
</evidence>
<dbReference type="SUPFAM" id="SSF88697">
    <property type="entry name" value="PUA domain-like"/>
    <property type="match status" value="1"/>
</dbReference>
<dbReference type="SMART" id="SM01022">
    <property type="entry name" value="ASCH"/>
    <property type="match status" value="1"/>
</dbReference>
<dbReference type="Proteomes" id="UP001498935">
    <property type="component" value="Unassembled WGS sequence"/>
</dbReference>
<proteinExistence type="predicted"/>
<keyword evidence="3" id="KW-1185">Reference proteome</keyword>
<dbReference type="EMBL" id="BAABNP010000004">
    <property type="protein sequence ID" value="GAA5340345.1"/>
    <property type="molecule type" value="Genomic_DNA"/>
</dbReference>
<dbReference type="Pfam" id="PF04266">
    <property type="entry name" value="ASCH"/>
    <property type="match status" value="1"/>
</dbReference>
<accession>A0ABP9TYD7</accession>
<feature type="domain" description="ASCH" evidence="1">
    <location>
        <begin position="28"/>
        <end position="150"/>
    </location>
</feature>
<dbReference type="InterPro" id="IPR007374">
    <property type="entry name" value="ASCH_domain"/>
</dbReference>
<dbReference type="InterPro" id="IPR009326">
    <property type="entry name" value="DUF984"/>
</dbReference>
<reference evidence="2 3" key="1">
    <citation type="submission" date="2024-02" db="EMBL/GenBank/DDBJ databases">
        <title>Characterization of antibiotic resistant novel bacterial strains and their environmental applications.</title>
        <authorList>
            <person name="Manzoor S."/>
            <person name="Abbas S."/>
            <person name="Arshad M."/>
            <person name="Li W.J."/>
            <person name="Ahmed I."/>
        </authorList>
    </citation>
    <scope>NUCLEOTIDE SEQUENCE [LARGE SCALE GENOMIC DNA]</scope>
    <source>
        <strain evidence="2 3">KACC 15558</strain>
    </source>
</reference>
<dbReference type="PIRSF" id="PIRSF021320">
    <property type="entry name" value="DUF984"/>
    <property type="match status" value="1"/>
</dbReference>
<sequence length="157" mass="17053">MDDTRLADFWAAARAAEPTLPETLPEAWAFGATVEQADELLALVLDGTKTATASALWDHESAGESVPAIGEVGIVLDGEDRPSAVIVTIAVDIVPFAEVSAEHAWDEGEGDRSLDFWRESHERFWRSHSENAVGFRPDMPVVCERFRLVYPSAGAAS</sequence>
<gene>
    <name evidence="2" type="ORF">KACC15558_13850</name>
</gene>
<evidence type="ECO:0000313" key="3">
    <source>
        <dbReference type="Proteomes" id="UP001498935"/>
    </source>
</evidence>
<evidence type="ECO:0000313" key="2">
    <source>
        <dbReference type="EMBL" id="GAA5340345.1"/>
    </source>
</evidence>
<comment type="caution">
    <text evidence="2">The sequence shown here is derived from an EMBL/GenBank/DDBJ whole genome shotgun (WGS) entry which is preliminary data.</text>
</comment>
<organism evidence="2 3">
    <name type="scientific">Brevibacterium ammoniilyticum</name>
    <dbReference type="NCBI Taxonomy" id="1046555"/>
    <lineage>
        <taxon>Bacteria</taxon>
        <taxon>Bacillati</taxon>
        <taxon>Actinomycetota</taxon>
        <taxon>Actinomycetes</taxon>
        <taxon>Micrococcales</taxon>
        <taxon>Brevibacteriaceae</taxon>
        <taxon>Brevibacterium</taxon>
    </lineage>
</organism>
<protein>
    <submittedName>
        <fullName evidence="2">ASCH domain-containing protein</fullName>
    </submittedName>
</protein>
<dbReference type="InterPro" id="IPR015947">
    <property type="entry name" value="PUA-like_sf"/>
</dbReference>
<name>A0ABP9TYD7_9MICO</name>
<dbReference type="PANTHER" id="PTHR39203:SF1">
    <property type="entry name" value="CYTOPLASMIC PROTEIN"/>
    <property type="match status" value="1"/>
</dbReference>
<dbReference type="PANTHER" id="PTHR39203">
    <property type="entry name" value="CYTOPLASMIC PROTEIN-RELATED"/>
    <property type="match status" value="1"/>
</dbReference>